<sequence length="218" mass="24448">MRIDICTITRTLFIVIGFLLMPLATSANVDVADQALSECISKAMKKAKVEESTKLNKLKCHNKGIKNIDGIQAFTGLTSLSLFGNSIVNADLTPLSKLTHLNLAKNKLKSLSIRALPSLETLYLFKNELQTLDFTGVSSLKKMRIMQNNLNALDITPLLSLEEAYLWDNKLEDLQITGLNKLKFLDVKQNPMPDELYDFYDKQKGITISHDGNADDWK</sequence>
<keyword evidence="1" id="KW-0433">Leucine-rich repeat</keyword>
<keyword evidence="4" id="KW-1185">Reference proteome</keyword>
<evidence type="ECO:0000256" key="1">
    <source>
        <dbReference type="ARBA" id="ARBA00022614"/>
    </source>
</evidence>
<evidence type="ECO:0008006" key="5">
    <source>
        <dbReference type="Google" id="ProtNLM"/>
    </source>
</evidence>
<comment type="caution">
    <text evidence="3">The sequence shown here is derived from an EMBL/GenBank/DDBJ whole genome shotgun (WGS) entry which is preliminary data.</text>
</comment>
<dbReference type="PANTHER" id="PTHR47566">
    <property type="match status" value="1"/>
</dbReference>
<proteinExistence type="predicted"/>
<name>A0AA37T1U7_9ALTE</name>
<keyword evidence="2" id="KW-0677">Repeat</keyword>
<reference evidence="3" key="2">
    <citation type="submission" date="2023-01" db="EMBL/GenBank/DDBJ databases">
        <title>Draft genome sequence of Agaribacter marinus strain NBRC 110023.</title>
        <authorList>
            <person name="Sun Q."/>
            <person name="Mori K."/>
        </authorList>
    </citation>
    <scope>NUCLEOTIDE SEQUENCE</scope>
    <source>
        <strain evidence="3">NBRC 110023</strain>
    </source>
</reference>
<dbReference type="Pfam" id="PF23952">
    <property type="entry name" value="LRR_EndoS"/>
    <property type="match status" value="1"/>
</dbReference>
<organism evidence="3 4">
    <name type="scientific">Agaribacter marinus</name>
    <dbReference type="NCBI Taxonomy" id="1431249"/>
    <lineage>
        <taxon>Bacteria</taxon>
        <taxon>Pseudomonadati</taxon>
        <taxon>Pseudomonadota</taxon>
        <taxon>Gammaproteobacteria</taxon>
        <taxon>Alteromonadales</taxon>
        <taxon>Alteromonadaceae</taxon>
        <taxon>Agaribacter</taxon>
    </lineage>
</organism>
<dbReference type="PANTHER" id="PTHR47566:SF1">
    <property type="entry name" value="PROTEIN NUD1"/>
    <property type="match status" value="1"/>
</dbReference>
<reference evidence="3" key="1">
    <citation type="journal article" date="2014" name="Int. J. Syst. Evol. Microbiol.">
        <title>Complete genome sequence of Corynebacterium casei LMG S-19264T (=DSM 44701T), isolated from a smear-ripened cheese.</title>
        <authorList>
            <consortium name="US DOE Joint Genome Institute (JGI-PGF)"/>
            <person name="Walter F."/>
            <person name="Albersmeier A."/>
            <person name="Kalinowski J."/>
            <person name="Ruckert C."/>
        </authorList>
    </citation>
    <scope>NUCLEOTIDE SEQUENCE</scope>
    <source>
        <strain evidence="3">NBRC 110023</strain>
    </source>
</reference>
<dbReference type="EMBL" id="BSOT01000007">
    <property type="protein sequence ID" value="GLR72164.1"/>
    <property type="molecule type" value="Genomic_DNA"/>
</dbReference>
<dbReference type="AlphaFoldDB" id="A0AA37T1U7"/>
<dbReference type="Proteomes" id="UP001156601">
    <property type="component" value="Unassembled WGS sequence"/>
</dbReference>
<evidence type="ECO:0000256" key="2">
    <source>
        <dbReference type="ARBA" id="ARBA00022737"/>
    </source>
</evidence>
<dbReference type="Gene3D" id="3.80.10.10">
    <property type="entry name" value="Ribonuclease Inhibitor"/>
    <property type="match status" value="1"/>
</dbReference>
<dbReference type="InterPro" id="IPR032675">
    <property type="entry name" value="LRR_dom_sf"/>
</dbReference>
<accession>A0AA37T1U7</accession>
<gene>
    <name evidence="3" type="ORF">GCM10007852_30720</name>
</gene>
<evidence type="ECO:0000313" key="4">
    <source>
        <dbReference type="Proteomes" id="UP001156601"/>
    </source>
</evidence>
<protein>
    <recommendedName>
        <fullName evidence="5">Internalin-A</fullName>
    </recommendedName>
</protein>
<dbReference type="InterPro" id="IPR052574">
    <property type="entry name" value="CDIRP"/>
</dbReference>
<dbReference type="RefSeq" id="WP_284218536.1">
    <property type="nucleotide sequence ID" value="NZ_BSOT01000007.1"/>
</dbReference>
<dbReference type="SUPFAM" id="SSF52058">
    <property type="entry name" value="L domain-like"/>
    <property type="match status" value="1"/>
</dbReference>
<dbReference type="GO" id="GO:0035591">
    <property type="term" value="F:signaling adaptor activity"/>
    <property type="evidence" value="ECO:0007669"/>
    <property type="project" value="TreeGrafter"/>
</dbReference>
<evidence type="ECO:0000313" key="3">
    <source>
        <dbReference type="EMBL" id="GLR72164.1"/>
    </source>
</evidence>